<name>A0A7S0ZGP6_9RHOD</name>
<keyword evidence="2" id="KW-0418">Kinase</keyword>
<keyword evidence="3" id="KW-1133">Transmembrane helix</keyword>
<evidence type="ECO:0000256" key="2">
    <source>
        <dbReference type="ARBA" id="ARBA00022777"/>
    </source>
</evidence>
<dbReference type="PANTHER" id="PTHR47363">
    <property type="entry name" value="GLUCOKINASE"/>
    <property type="match status" value="1"/>
</dbReference>
<dbReference type="GO" id="GO:0005524">
    <property type="term" value="F:ATP binding"/>
    <property type="evidence" value="ECO:0007669"/>
    <property type="project" value="InterPro"/>
</dbReference>
<evidence type="ECO:0000256" key="1">
    <source>
        <dbReference type="ARBA" id="ARBA00022679"/>
    </source>
</evidence>
<dbReference type="InterPro" id="IPR043129">
    <property type="entry name" value="ATPase_NBD"/>
</dbReference>
<protein>
    <recommendedName>
        <fullName evidence="5">Glucokinase</fullName>
    </recommendedName>
</protein>
<dbReference type="Gene3D" id="3.30.420.40">
    <property type="match status" value="1"/>
</dbReference>
<dbReference type="EMBL" id="HBFP01007759">
    <property type="protein sequence ID" value="CAD8821169.1"/>
    <property type="molecule type" value="Transcribed_RNA"/>
</dbReference>
<dbReference type="SUPFAM" id="SSF53067">
    <property type="entry name" value="Actin-like ATPase domain"/>
    <property type="match status" value="1"/>
</dbReference>
<evidence type="ECO:0000256" key="3">
    <source>
        <dbReference type="SAM" id="Phobius"/>
    </source>
</evidence>
<dbReference type="InterPro" id="IPR003836">
    <property type="entry name" value="Glucokinase"/>
</dbReference>
<dbReference type="AlphaFoldDB" id="A0A7S0ZGP6"/>
<evidence type="ECO:0008006" key="5">
    <source>
        <dbReference type="Google" id="ProtNLM"/>
    </source>
</evidence>
<dbReference type="GO" id="GO:0006096">
    <property type="term" value="P:glycolytic process"/>
    <property type="evidence" value="ECO:0007669"/>
    <property type="project" value="InterPro"/>
</dbReference>
<gene>
    <name evidence="4" type="ORF">TOLI1172_LOCUS5564</name>
</gene>
<dbReference type="PANTHER" id="PTHR47363:SF1">
    <property type="entry name" value="GLUCOKINASE"/>
    <property type="match status" value="1"/>
</dbReference>
<dbReference type="Gene3D" id="3.40.367.20">
    <property type="match status" value="1"/>
</dbReference>
<keyword evidence="3" id="KW-0812">Transmembrane</keyword>
<reference evidence="4" key="1">
    <citation type="submission" date="2021-01" db="EMBL/GenBank/DDBJ databases">
        <authorList>
            <person name="Corre E."/>
            <person name="Pelletier E."/>
            <person name="Niang G."/>
            <person name="Scheremetjew M."/>
            <person name="Finn R."/>
            <person name="Kale V."/>
            <person name="Holt S."/>
            <person name="Cochrane G."/>
            <person name="Meng A."/>
            <person name="Brown T."/>
            <person name="Cohen L."/>
        </authorList>
    </citation>
    <scope>NUCLEOTIDE SEQUENCE</scope>
    <source>
        <strain evidence="4">CCMP3278</strain>
    </source>
</reference>
<proteinExistence type="predicted"/>
<dbReference type="Pfam" id="PF02685">
    <property type="entry name" value="Glucokinase"/>
    <property type="match status" value="1"/>
</dbReference>
<dbReference type="NCBIfam" id="TIGR00749">
    <property type="entry name" value="glk"/>
    <property type="match status" value="1"/>
</dbReference>
<evidence type="ECO:0000313" key="4">
    <source>
        <dbReference type="EMBL" id="CAD8821169.1"/>
    </source>
</evidence>
<dbReference type="GO" id="GO:0004340">
    <property type="term" value="F:glucokinase activity"/>
    <property type="evidence" value="ECO:0007669"/>
    <property type="project" value="InterPro"/>
</dbReference>
<keyword evidence="3" id="KW-0472">Membrane</keyword>
<sequence length="438" mass="48350">MERKKSLRLQAEGENARPVLLAGDVGGTNCRLILFETRDLKFQSDRAVHRNVFQNDDFRSFSDVLCRFLSEADSKIPNLRISVACFAVAGPVSDQRINFTNRDGWIIDARDLQSDFDIPSVILINDFVANGHGLSTLEDEDLIVLQEGKLDKFAPIALIGAGTGLGECFITPAAGKHQLAGVYATEGGHVDFAPRNPLEDKMLQYIREKVPHHAEDKNTVPRVSVERIVSGKGLVTIYEFLRTEFPDEVMSNFDTEIMESNDKGRHIAMSYYNYSLSKRAMDIFFESYGSEAGNVALKFMPFGGLYIAGGIAPKNVEHIVGQGSRFMDAFSSKGRVRSILDGIPVYLVMKEDIGMRGAHFVALNELRSQSQRIRSSPSIEAALASKKTQVVSALKAVNNSLSKSFTDYSALWALGTSVLTSGLFAIYITKTLTKALKQ</sequence>
<organism evidence="4">
    <name type="scientific">Timspurckia oligopyrenoides</name>
    <dbReference type="NCBI Taxonomy" id="708627"/>
    <lineage>
        <taxon>Eukaryota</taxon>
        <taxon>Rhodophyta</taxon>
        <taxon>Bangiophyceae</taxon>
        <taxon>Porphyridiales</taxon>
        <taxon>Porphyridiaceae</taxon>
        <taxon>Timspurckia</taxon>
    </lineage>
</organism>
<dbReference type="GO" id="GO:0005536">
    <property type="term" value="F:D-glucose binding"/>
    <property type="evidence" value="ECO:0007669"/>
    <property type="project" value="InterPro"/>
</dbReference>
<accession>A0A7S0ZGP6</accession>
<keyword evidence="1" id="KW-0808">Transferase</keyword>
<dbReference type="CDD" id="cd24008">
    <property type="entry name" value="ASKHA_NBD_GLK"/>
    <property type="match status" value="1"/>
</dbReference>
<feature type="transmembrane region" description="Helical" evidence="3">
    <location>
        <begin position="408"/>
        <end position="428"/>
    </location>
</feature>